<keyword evidence="4 6" id="KW-0786">Thiamine pyrophosphate</keyword>
<accession>A0ABX8V0P6</accession>
<dbReference type="Pfam" id="PF02775">
    <property type="entry name" value="TPP_enzyme_C"/>
    <property type="match status" value="1"/>
</dbReference>
<evidence type="ECO:0000259" key="8">
    <source>
        <dbReference type="Pfam" id="PF02776"/>
    </source>
</evidence>
<name>A0ABX8V0P6_9BACT</name>
<dbReference type="Pfam" id="PF16582">
    <property type="entry name" value="TPP_enzyme_M_2"/>
    <property type="match status" value="1"/>
</dbReference>
<comment type="catalytic activity">
    <reaction evidence="6">
        <text>isochorismate + 2-oxoglutarate + H(+) = 5-enolpyruvoyl-6-hydroxy-2-succinyl-cyclohex-3-ene-1-carboxylate + CO2</text>
        <dbReference type="Rhea" id="RHEA:25593"/>
        <dbReference type="ChEBI" id="CHEBI:15378"/>
        <dbReference type="ChEBI" id="CHEBI:16526"/>
        <dbReference type="ChEBI" id="CHEBI:16810"/>
        <dbReference type="ChEBI" id="CHEBI:29780"/>
        <dbReference type="ChEBI" id="CHEBI:58818"/>
        <dbReference type="EC" id="2.2.1.9"/>
    </reaction>
</comment>
<proteinExistence type="inferred from homology"/>
<dbReference type="Gene3D" id="3.40.50.1220">
    <property type="entry name" value="TPP-binding domain"/>
    <property type="match status" value="1"/>
</dbReference>
<comment type="cofactor">
    <cofactor evidence="6">
        <name>thiamine diphosphate</name>
        <dbReference type="ChEBI" id="CHEBI:58937"/>
    </cofactor>
    <text evidence="6">Binds 1 thiamine pyrophosphate per subunit.</text>
</comment>
<keyword evidence="6" id="KW-0474">Menaquinone biosynthesis</keyword>
<evidence type="ECO:0000313" key="11">
    <source>
        <dbReference type="Proteomes" id="UP000826014"/>
    </source>
</evidence>
<dbReference type="InterPro" id="IPR012001">
    <property type="entry name" value="Thiamin_PyroP_enz_TPP-bd_dom"/>
</dbReference>
<dbReference type="Gene3D" id="3.40.50.970">
    <property type="match status" value="2"/>
</dbReference>
<keyword evidence="11" id="KW-1185">Reference proteome</keyword>
<evidence type="ECO:0000259" key="9">
    <source>
        <dbReference type="Pfam" id="PF16582"/>
    </source>
</evidence>
<dbReference type="CDD" id="cd02009">
    <property type="entry name" value="TPP_SHCHC_synthase"/>
    <property type="match status" value="1"/>
</dbReference>
<feature type="domain" description="Thiamine pyrophosphate enzyme N-terminal TPP-binding" evidence="8">
    <location>
        <begin position="14"/>
        <end position="126"/>
    </location>
</feature>
<keyword evidence="1 6" id="KW-0808">Transferase</keyword>
<comment type="pathway">
    <text evidence="6">Quinol/quinone metabolism; menaquinone biosynthesis.</text>
</comment>
<dbReference type="EMBL" id="CP075587">
    <property type="protein sequence ID" value="QYF48797.1"/>
    <property type="molecule type" value="Genomic_DNA"/>
</dbReference>
<feature type="domain" description="Menaquinone biosynthesis protein MenD middle" evidence="9">
    <location>
        <begin position="207"/>
        <end position="376"/>
    </location>
</feature>
<feature type="domain" description="Thiamine pyrophosphate enzyme TPP-binding" evidence="7">
    <location>
        <begin position="406"/>
        <end position="497"/>
    </location>
</feature>
<dbReference type="NCBIfam" id="TIGR00173">
    <property type="entry name" value="menD"/>
    <property type="match status" value="1"/>
</dbReference>
<comment type="pathway">
    <text evidence="6">Quinol/quinone metabolism; 1,4-dihydroxy-2-naphthoate biosynthesis; 1,4-dihydroxy-2-naphthoate from chorismate: step 2/7.</text>
</comment>
<organism evidence="10 11">
    <name type="scientific">Candidatus Rhabdochlamydia oedothoracis</name>
    <dbReference type="NCBI Taxonomy" id="2720720"/>
    <lineage>
        <taxon>Bacteria</taxon>
        <taxon>Pseudomonadati</taxon>
        <taxon>Chlamydiota</taxon>
        <taxon>Chlamydiia</taxon>
        <taxon>Parachlamydiales</taxon>
        <taxon>Candidatus Rhabdochlamydiaceae</taxon>
        <taxon>Candidatus Rhabdochlamydia</taxon>
    </lineage>
</organism>
<dbReference type="RefSeq" id="WP_215217258.1">
    <property type="nucleotide sequence ID" value="NZ_CP075587.1"/>
</dbReference>
<evidence type="ECO:0000256" key="2">
    <source>
        <dbReference type="ARBA" id="ARBA00022723"/>
    </source>
</evidence>
<protein>
    <recommendedName>
        <fullName evidence="6">2-succinyl-5-enolpyruvyl-6-hydroxy-3-cyclohexene-1-carboxylate synthase</fullName>
        <shortName evidence="6">SEPHCHC synthase</shortName>
        <ecNumber evidence="6">2.2.1.9</ecNumber>
    </recommendedName>
    <alternativeName>
        <fullName evidence="6">Menaquinone biosynthesis protein MenD</fullName>
    </alternativeName>
</protein>
<dbReference type="CDD" id="cd07037">
    <property type="entry name" value="TPP_PYR_MenD"/>
    <property type="match status" value="1"/>
</dbReference>
<dbReference type="InterPro" id="IPR011766">
    <property type="entry name" value="TPP_enzyme_TPP-bd"/>
</dbReference>
<dbReference type="Proteomes" id="UP000826014">
    <property type="component" value="Chromosome"/>
</dbReference>
<evidence type="ECO:0000256" key="4">
    <source>
        <dbReference type="ARBA" id="ARBA00023052"/>
    </source>
</evidence>
<evidence type="ECO:0000256" key="3">
    <source>
        <dbReference type="ARBA" id="ARBA00022842"/>
    </source>
</evidence>
<dbReference type="SUPFAM" id="SSF52518">
    <property type="entry name" value="Thiamin diphosphate-binding fold (THDP-binding)"/>
    <property type="match status" value="2"/>
</dbReference>
<comment type="cofactor">
    <cofactor evidence="6">
        <name>Mg(2+)</name>
        <dbReference type="ChEBI" id="CHEBI:18420"/>
    </cofactor>
    <cofactor evidence="6">
        <name>Mn(2+)</name>
        <dbReference type="ChEBI" id="CHEBI:29035"/>
    </cofactor>
</comment>
<evidence type="ECO:0000256" key="6">
    <source>
        <dbReference type="HAMAP-Rule" id="MF_01659"/>
    </source>
</evidence>
<comment type="subunit">
    <text evidence="6">Homodimer.</text>
</comment>
<evidence type="ECO:0000256" key="1">
    <source>
        <dbReference type="ARBA" id="ARBA00022679"/>
    </source>
</evidence>
<evidence type="ECO:0000259" key="7">
    <source>
        <dbReference type="Pfam" id="PF02775"/>
    </source>
</evidence>
<dbReference type="GO" id="GO:0070204">
    <property type="term" value="F:2-succinyl-5-enolpyruvyl-6-hydroxy-3-cyclohexene-1-carboxylic-acid synthase activity"/>
    <property type="evidence" value="ECO:0007669"/>
    <property type="project" value="UniProtKB-EC"/>
</dbReference>
<reference evidence="10 11" key="1">
    <citation type="journal article" date="2022" name="bioRxiv">
        <title>Ecology and evolution of chlamydial symbionts of arthropods.</title>
        <authorList>
            <person name="Halter T."/>
            <person name="Koestlbacher S."/>
            <person name="Collingro A."/>
            <person name="Sixt B.S."/>
            <person name="Toenshoff E.R."/>
            <person name="Hendrickx F."/>
            <person name="Kostanjsek R."/>
            <person name="Horn M."/>
        </authorList>
    </citation>
    <scope>NUCLEOTIDE SEQUENCE [LARGE SCALE GENOMIC DNA]</scope>
    <source>
        <strain evidence="10">W744xW776</strain>
    </source>
</reference>
<keyword evidence="2 6" id="KW-0479">Metal-binding</keyword>
<keyword evidence="5 6" id="KW-0464">Manganese</keyword>
<sequence length="555" mass="61576">MKSIAENNYYFSYQLIDQLVKQGVQDFFLAPGSRSTPLVLAVANHFEAHSHIHFDERGLAFYALGFAKARKKPVALIVTSGTAVGNLLPAVMEAKHDFVPLILLTADRPPELRDCGANQSCDQVHIFGSYVHWQIDLPCADELSSIKSLPTTIAQAVYYAQGPVHLNCMFREPLSSAHKSLELLPSIHYTRACLIPSSSIIEQYASHLKEHANGVIIATATSPVSPVIALAEKLNWPIFPDILSPLRAFNHPLIISHFDLILKTHPCSFETVIQMGERFVSKILLQTLEKSPPKFYLQVLEGPHRFDPAHIINHRMQSDPSSFCQMLCLKLNTSKTTSHLSFWQTRQLHTSKKLSDYFLKQTTLSEPAIAYLLEQKSAALFLGNSMPIRDANCYLSLVSGPVFANRGLSGIDGNIATACGIAIGAQKHTIALLGDLSFLHDLNSLVLVAKSPYPCTLIVINNQGGGIFSFLPLDQPKTIKETFFATAHEISFSSAAKLFSLAYYAPYDLISLKKLLQQDPHSCVIELAINREKNLLDHRQIEELLSEMFSSLKKS</sequence>
<dbReference type="PANTHER" id="PTHR42916:SF1">
    <property type="entry name" value="PROTEIN PHYLLO, CHLOROPLASTIC"/>
    <property type="match status" value="1"/>
</dbReference>
<evidence type="ECO:0000313" key="10">
    <source>
        <dbReference type="EMBL" id="QYF48797.1"/>
    </source>
</evidence>
<dbReference type="InterPro" id="IPR032264">
    <property type="entry name" value="MenD_middle"/>
</dbReference>
<dbReference type="InterPro" id="IPR029061">
    <property type="entry name" value="THDP-binding"/>
</dbReference>
<dbReference type="InterPro" id="IPR004433">
    <property type="entry name" value="MenaQ_synth_MenD"/>
</dbReference>
<dbReference type="Pfam" id="PF02776">
    <property type="entry name" value="TPP_enzyme_N"/>
    <property type="match status" value="1"/>
</dbReference>
<dbReference type="PIRSF" id="PIRSF004983">
    <property type="entry name" value="MenD"/>
    <property type="match status" value="1"/>
</dbReference>
<evidence type="ECO:0000256" key="5">
    <source>
        <dbReference type="ARBA" id="ARBA00023211"/>
    </source>
</evidence>
<comment type="function">
    <text evidence="6">Catalyzes the thiamine diphosphate-dependent decarboxylation of 2-oxoglutarate and the subsequent addition of the resulting succinic semialdehyde-thiamine pyrophosphate anion to isochorismate to yield 2-succinyl-5-enolpyruvyl-6-hydroxy-3-cyclohexene-1-carboxylate (SEPHCHC).</text>
</comment>
<dbReference type="EC" id="2.2.1.9" evidence="6"/>
<dbReference type="HAMAP" id="MF_01659">
    <property type="entry name" value="MenD"/>
    <property type="match status" value="1"/>
</dbReference>
<gene>
    <name evidence="6" type="primary">menD</name>
    <name evidence="10" type="ORF">RHABOEDO_001015</name>
</gene>
<dbReference type="PANTHER" id="PTHR42916">
    <property type="entry name" value="2-SUCCINYL-5-ENOLPYRUVYL-6-HYDROXY-3-CYCLOHEXENE-1-CARBOXYLATE SYNTHASE"/>
    <property type="match status" value="1"/>
</dbReference>
<keyword evidence="3 6" id="KW-0460">Magnesium</keyword>
<comment type="similarity">
    <text evidence="6">Belongs to the TPP enzyme family. MenD subfamily.</text>
</comment>